<comment type="caution">
    <text evidence="1">The sequence shown here is derived from an EMBL/GenBank/DDBJ whole genome shotgun (WGS) entry which is preliminary data.</text>
</comment>
<organism evidence="1 2">
    <name type="scientific">Xanthocytophaga agilis</name>
    <dbReference type="NCBI Taxonomy" id="3048010"/>
    <lineage>
        <taxon>Bacteria</taxon>
        <taxon>Pseudomonadati</taxon>
        <taxon>Bacteroidota</taxon>
        <taxon>Cytophagia</taxon>
        <taxon>Cytophagales</taxon>
        <taxon>Rhodocytophagaceae</taxon>
        <taxon>Xanthocytophaga</taxon>
    </lineage>
</organism>
<dbReference type="Proteomes" id="UP001232063">
    <property type="component" value="Unassembled WGS sequence"/>
</dbReference>
<keyword evidence="2" id="KW-1185">Reference proteome</keyword>
<dbReference type="AlphaFoldDB" id="A0AAE3UDF6"/>
<dbReference type="PROSITE" id="PS51257">
    <property type="entry name" value="PROKAR_LIPOPROTEIN"/>
    <property type="match status" value="1"/>
</dbReference>
<gene>
    <name evidence="1" type="ORF">QNI22_11000</name>
</gene>
<evidence type="ECO:0000313" key="2">
    <source>
        <dbReference type="Proteomes" id="UP001232063"/>
    </source>
</evidence>
<dbReference type="RefSeq" id="WP_314510674.1">
    <property type="nucleotide sequence ID" value="NZ_JASJOU010000003.1"/>
</dbReference>
<name>A0AAE3UDF6_9BACT</name>
<reference evidence="1" key="1">
    <citation type="submission" date="2023-05" db="EMBL/GenBank/DDBJ databases">
        <authorList>
            <person name="Zhang X."/>
        </authorList>
    </citation>
    <scope>NUCLEOTIDE SEQUENCE</scope>
    <source>
        <strain evidence="1">BD1B2-1</strain>
    </source>
</reference>
<evidence type="ECO:0000313" key="1">
    <source>
        <dbReference type="EMBL" id="MDJ1501180.1"/>
    </source>
</evidence>
<dbReference type="Pfam" id="PF14135">
    <property type="entry name" value="DUF4302"/>
    <property type="match status" value="1"/>
</dbReference>
<protein>
    <submittedName>
        <fullName evidence="1">DUF4302 domain-containing protein</fullName>
    </submittedName>
</protein>
<dbReference type="EMBL" id="JASJOU010000003">
    <property type="protein sequence ID" value="MDJ1501180.1"/>
    <property type="molecule type" value="Genomic_DNA"/>
</dbReference>
<accession>A0AAE3UDF6</accession>
<proteinExistence type="predicted"/>
<dbReference type="InterPro" id="IPR025396">
    <property type="entry name" value="DUF4302"/>
</dbReference>
<sequence>MIHKRSLLFHIFLTVCLCGFLLSCEKEYNSIYDQSPDERLRKTLDAYNDLLLSAPYGWKGTLKTKLGPVFFYYFDFHNEGKVTMLADFNQTTAGTAKEGTWVIKALQRPTLSFDTYSYIHLPADPNGNVNGGENGSGLLSDFQFAIASTAGDSIVLEGIQNKSSITLTKVTQPEVTQLTSGQMKNMLQYVASHKGLRLTLPDKTTIPLAISTLTKTIASQYLSADESEIEEFTTPFTFSPSGITLTTAFTIAGASFKELHWDVDKQEFYVDATRRIINDNSLFILTPSIPLSSTLGSKYAFLQVPENTDFYPLLGQSNEFLSLYSQARESMLAGDYKLTLKQMDFVFKPSTHTLLIDVYVTQNGNLFLGQYMYTYELNEAGIFKFTFNQANDVAWAIQGDLSGLLSYIDNDTFTVKYIGGAHQLLGGMFSQENTNFSFSGYLGN</sequence>